<organism evidence="1 2">
    <name type="scientific">Acanthochromis polyacanthus</name>
    <name type="common">spiny chromis</name>
    <dbReference type="NCBI Taxonomy" id="80966"/>
    <lineage>
        <taxon>Eukaryota</taxon>
        <taxon>Metazoa</taxon>
        <taxon>Chordata</taxon>
        <taxon>Craniata</taxon>
        <taxon>Vertebrata</taxon>
        <taxon>Euteleostomi</taxon>
        <taxon>Actinopterygii</taxon>
        <taxon>Neopterygii</taxon>
        <taxon>Teleostei</taxon>
        <taxon>Neoteleostei</taxon>
        <taxon>Acanthomorphata</taxon>
        <taxon>Ovalentaria</taxon>
        <taxon>Pomacentridae</taxon>
        <taxon>Acanthochromis</taxon>
    </lineage>
</organism>
<dbReference type="InterPro" id="IPR027417">
    <property type="entry name" value="P-loop_NTPase"/>
</dbReference>
<reference evidence="1" key="2">
    <citation type="submission" date="2025-09" db="UniProtKB">
        <authorList>
            <consortium name="Ensembl"/>
        </authorList>
    </citation>
    <scope>IDENTIFICATION</scope>
</reference>
<dbReference type="GeneTree" id="ENSGT00940000177816"/>
<evidence type="ECO:0000313" key="1">
    <source>
        <dbReference type="Ensembl" id="ENSAPOP00000011652.1"/>
    </source>
</evidence>
<accession>A0A3Q1F6U9</accession>
<dbReference type="SUPFAM" id="SSF52540">
    <property type="entry name" value="P-loop containing nucleoside triphosphate hydrolases"/>
    <property type="match status" value="1"/>
</dbReference>
<reference evidence="1" key="1">
    <citation type="submission" date="2025-08" db="UniProtKB">
        <authorList>
            <consortium name="Ensembl"/>
        </authorList>
    </citation>
    <scope>IDENTIFICATION</scope>
</reference>
<dbReference type="Proteomes" id="UP000257200">
    <property type="component" value="Unplaced"/>
</dbReference>
<dbReference type="Ensembl" id="ENSAPOT00000031703.1">
    <property type="protein sequence ID" value="ENSAPOP00000011652.1"/>
    <property type="gene ID" value="ENSAPOG00000014229.1"/>
</dbReference>
<protein>
    <recommendedName>
        <fullName evidence="3">Sulfotransferase</fullName>
    </recommendedName>
</protein>
<evidence type="ECO:0008006" key="3">
    <source>
        <dbReference type="Google" id="ProtNLM"/>
    </source>
</evidence>
<dbReference type="AlphaFoldDB" id="A0A3Q1F6U9"/>
<sequence>MTEADLYTLYKGVYVPTCLHPPQSLQYYEEFTFRPDDILIVTYPKSGELSANLCT</sequence>
<proteinExistence type="predicted"/>
<name>A0A3Q1F6U9_9TELE</name>
<dbReference type="Gene3D" id="3.40.50.300">
    <property type="entry name" value="P-loop containing nucleotide triphosphate hydrolases"/>
    <property type="match status" value="1"/>
</dbReference>
<dbReference type="InParanoid" id="A0A3Q1F6U9"/>
<dbReference type="STRING" id="80966.ENSAPOP00000011652"/>
<keyword evidence="2" id="KW-1185">Reference proteome</keyword>
<evidence type="ECO:0000313" key="2">
    <source>
        <dbReference type="Proteomes" id="UP000257200"/>
    </source>
</evidence>